<name>A0A834TFM5_9FABA</name>
<gene>
    <name evidence="1" type="ORF">G2W53_026793</name>
</gene>
<sequence>MPGIPWTMRKNLGMDSQADTLRTEAQNTIDDGREAPGLWVEGKPPHTIKDQDTEEQPGLVVHDMVFGTNTSGFGWDDDRQIVSHPDAKQYRYKPFPHLMELTKVWGKDRATGGLLCEKAIDDKREALGEVLAKVDGLTDDEFVLRFCKGLGRVYTLTKGQPSKALSGDRRVDALRRLFSLAWAEEALCRMQFCCRNAFLHNAILLQQNAYSAATCRTMHSFCRNRNAEMHLFDGYTAGRGFKHWFGQTSILYRTGVPTMSGGTSNG</sequence>
<dbReference type="AlphaFoldDB" id="A0A834TFM5"/>
<proteinExistence type="predicted"/>
<keyword evidence="2" id="KW-1185">Reference proteome</keyword>
<evidence type="ECO:0000313" key="2">
    <source>
        <dbReference type="Proteomes" id="UP000634136"/>
    </source>
</evidence>
<dbReference type="OrthoDB" id="640899at2759"/>
<dbReference type="PANTHER" id="PTHR46250:SF17">
    <property type="entry name" value="MYB_SANT-LIKE DOMAIN-CONTAINING PROTEIN"/>
    <property type="match status" value="1"/>
</dbReference>
<dbReference type="EMBL" id="JAAIUW010000008">
    <property type="protein sequence ID" value="KAF7821338.1"/>
    <property type="molecule type" value="Genomic_DNA"/>
</dbReference>
<accession>A0A834TFM5</accession>
<dbReference type="PANTHER" id="PTHR46250">
    <property type="entry name" value="MYB/SANT-LIKE DNA-BINDING DOMAIN PROTEIN-RELATED"/>
    <property type="match status" value="1"/>
</dbReference>
<comment type="caution">
    <text evidence="1">The sequence shown here is derived from an EMBL/GenBank/DDBJ whole genome shotgun (WGS) entry which is preliminary data.</text>
</comment>
<protein>
    <submittedName>
        <fullName evidence="1">Uncharacterized protein</fullName>
    </submittedName>
</protein>
<organism evidence="1 2">
    <name type="scientific">Senna tora</name>
    <dbReference type="NCBI Taxonomy" id="362788"/>
    <lineage>
        <taxon>Eukaryota</taxon>
        <taxon>Viridiplantae</taxon>
        <taxon>Streptophyta</taxon>
        <taxon>Embryophyta</taxon>
        <taxon>Tracheophyta</taxon>
        <taxon>Spermatophyta</taxon>
        <taxon>Magnoliopsida</taxon>
        <taxon>eudicotyledons</taxon>
        <taxon>Gunneridae</taxon>
        <taxon>Pentapetalae</taxon>
        <taxon>rosids</taxon>
        <taxon>fabids</taxon>
        <taxon>Fabales</taxon>
        <taxon>Fabaceae</taxon>
        <taxon>Caesalpinioideae</taxon>
        <taxon>Cassia clade</taxon>
        <taxon>Senna</taxon>
    </lineage>
</organism>
<dbReference type="Proteomes" id="UP000634136">
    <property type="component" value="Unassembled WGS sequence"/>
</dbReference>
<evidence type="ECO:0000313" key="1">
    <source>
        <dbReference type="EMBL" id="KAF7821338.1"/>
    </source>
</evidence>
<reference evidence="1" key="1">
    <citation type="submission" date="2020-09" db="EMBL/GenBank/DDBJ databases">
        <title>Genome-Enabled Discovery of Anthraquinone Biosynthesis in Senna tora.</title>
        <authorList>
            <person name="Kang S.-H."/>
            <person name="Pandey R.P."/>
            <person name="Lee C.-M."/>
            <person name="Sim J.-S."/>
            <person name="Jeong J.-T."/>
            <person name="Choi B.-S."/>
            <person name="Jung M."/>
            <person name="Ginzburg D."/>
            <person name="Zhao K."/>
            <person name="Won S.Y."/>
            <person name="Oh T.-J."/>
            <person name="Yu Y."/>
            <person name="Kim N.-H."/>
            <person name="Lee O.R."/>
            <person name="Lee T.-H."/>
            <person name="Bashyal P."/>
            <person name="Kim T.-S."/>
            <person name="Lee W.-H."/>
            <person name="Kawkins C."/>
            <person name="Kim C.-K."/>
            <person name="Kim J.S."/>
            <person name="Ahn B.O."/>
            <person name="Rhee S.Y."/>
            <person name="Sohng J.K."/>
        </authorList>
    </citation>
    <scope>NUCLEOTIDE SEQUENCE</scope>
    <source>
        <tissue evidence="1">Leaf</tissue>
    </source>
</reference>